<comment type="caution">
    <text evidence="1">The sequence shown here is derived from an EMBL/GenBank/DDBJ whole genome shotgun (WGS) entry which is preliminary data.</text>
</comment>
<organism evidence="1 2">
    <name type="scientific">Humicola insolens</name>
    <name type="common">Soft-rot fungus</name>
    <dbReference type="NCBI Taxonomy" id="85995"/>
    <lineage>
        <taxon>Eukaryota</taxon>
        <taxon>Fungi</taxon>
        <taxon>Dikarya</taxon>
        <taxon>Ascomycota</taxon>
        <taxon>Pezizomycotina</taxon>
        <taxon>Sordariomycetes</taxon>
        <taxon>Sordariomycetidae</taxon>
        <taxon>Sordariales</taxon>
        <taxon>Chaetomiaceae</taxon>
        <taxon>Mycothermus</taxon>
    </lineage>
</organism>
<protein>
    <submittedName>
        <fullName evidence="1">Uncharacterized protein</fullName>
    </submittedName>
</protein>
<dbReference type="InterPro" id="IPR007528">
    <property type="entry name" value="RINT1_Tip20"/>
</dbReference>
<accession>A0ABR3V3R1</accession>
<gene>
    <name evidence="1" type="ORF">VTJ49DRAFT_5392</name>
</gene>
<proteinExistence type="predicted"/>
<keyword evidence="2" id="KW-1185">Reference proteome</keyword>
<dbReference type="Gene3D" id="1.20.58.670">
    <property type="entry name" value="Dsl1p vesicle tethering complex, Tip20p subunit, domain D"/>
    <property type="match status" value="1"/>
</dbReference>
<evidence type="ECO:0000313" key="1">
    <source>
        <dbReference type="EMBL" id="KAL1836245.1"/>
    </source>
</evidence>
<dbReference type="EMBL" id="JAZGSY010000441">
    <property type="protein sequence ID" value="KAL1836245.1"/>
    <property type="molecule type" value="Genomic_DNA"/>
</dbReference>
<dbReference type="InterPro" id="IPR042044">
    <property type="entry name" value="EXOC6PINT-1/Sec15/Tip20_C_dom2"/>
</dbReference>
<dbReference type="PANTHER" id="PTHR13520">
    <property type="entry name" value="RAD50-INTERACTING PROTEIN 1 RINT-1"/>
    <property type="match status" value="1"/>
</dbReference>
<evidence type="ECO:0000313" key="2">
    <source>
        <dbReference type="Proteomes" id="UP001583172"/>
    </source>
</evidence>
<reference evidence="1 2" key="1">
    <citation type="journal article" date="2024" name="Commun. Biol.">
        <title>Comparative genomic analysis of thermophilic fungi reveals convergent evolutionary adaptations and gene losses.</title>
        <authorList>
            <person name="Steindorff A.S."/>
            <person name="Aguilar-Pontes M.V."/>
            <person name="Robinson A.J."/>
            <person name="Andreopoulos B."/>
            <person name="LaButti K."/>
            <person name="Kuo A."/>
            <person name="Mondo S."/>
            <person name="Riley R."/>
            <person name="Otillar R."/>
            <person name="Haridas S."/>
            <person name="Lipzen A."/>
            <person name="Grimwood J."/>
            <person name="Schmutz J."/>
            <person name="Clum A."/>
            <person name="Reid I.D."/>
            <person name="Moisan M.C."/>
            <person name="Butler G."/>
            <person name="Nguyen T.T.M."/>
            <person name="Dewar K."/>
            <person name="Conant G."/>
            <person name="Drula E."/>
            <person name="Henrissat B."/>
            <person name="Hansel C."/>
            <person name="Singer S."/>
            <person name="Hutchinson M.I."/>
            <person name="de Vries R.P."/>
            <person name="Natvig D.O."/>
            <person name="Powell A.J."/>
            <person name="Tsang A."/>
            <person name="Grigoriev I.V."/>
        </authorList>
    </citation>
    <scope>NUCLEOTIDE SEQUENCE [LARGE SCALE GENOMIC DNA]</scope>
    <source>
        <strain evidence="1 2">CBS 620.91</strain>
    </source>
</reference>
<dbReference type="PANTHER" id="PTHR13520:SF0">
    <property type="entry name" value="RAD50-INTERACTING PROTEIN 1"/>
    <property type="match status" value="1"/>
</dbReference>
<name>A0ABR3V3R1_HUMIN</name>
<dbReference type="Pfam" id="PF04437">
    <property type="entry name" value="RINT1_TIP1"/>
    <property type="match status" value="1"/>
</dbReference>
<dbReference type="PROSITE" id="PS51386">
    <property type="entry name" value="RINT1_TIP20"/>
    <property type="match status" value="1"/>
</dbReference>
<dbReference type="Proteomes" id="UP001583172">
    <property type="component" value="Unassembled WGS sequence"/>
</dbReference>
<sequence>MSYDHVRDKTSSAVGKDDGEGDSVLFDETIAAYSQRRKRAEEFLSEALVDSHRKAFRAYLHRTQWSTVADDAAAGADGAITPELDEPLRILKRDLTFLQRALGTAPFRRVWRAALEQLNAALWSDVLMANRFTASGAAQLSRDVCAVAGLVERFIPDGSAALVSMDEALRLLNLPVEEEEGAGNGLSLRRATDRVFTDNAEAKKVLEELDVVTLTPANARQILQRRVENAE</sequence>